<sequence length="167" mass="18275">MDAYSAYAYSTGAWLSLQALPLFILPKLILTILWPETRAPTDHEIYLSRTLALTVIALASLNILLSGALPLSSPINEAEHSPYKTPVARITTAFHVFSFGYIYINYMATGSVCFALAMVGSGFLACFGAWVLLFGGDGGGKSRVSGWPFRNDEEMKVKKEKTMRKGL</sequence>
<feature type="transmembrane region" description="Helical" evidence="1">
    <location>
        <begin position="87"/>
        <end position="104"/>
    </location>
</feature>
<evidence type="ECO:0000313" key="3">
    <source>
        <dbReference type="Proteomes" id="UP001166286"/>
    </source>
</evidence>
<keyword evidence="1" id="KW-0812">Transmembrane</keyword>
<feature type="transmembrane region" description="Helical" evidence="1">
    <location>
        <begin position="12"/>
        <end position="34"/>
    </location>
</feature>
<keyword evidence="3" id="KW-1185">Reference proteome</keyword>
<keyword evidence="1" id="KW-0472">Membrane</keyword>
<gene>
    <name evidence="2" type="ORF">JMJ35_007777</name>
</gene>
<dbReference type="AlphaFoldDB" id="A0AA39UZ02"/>
<proteinExistence type="predicted"/>
<dbReference type="PANTHER" id="PTHR39605">
    <property type="entry name" value="MAJOR FACILITATOR SUPERFAMILY (MFS) PROFILE DOMAIN-CONTAINING PROTEIN"/>
    <property type="match status" value="1"/>
</dbReference>
<feature type="transmembrane region" description="Helical" evidence="1">
    <location>
        <begin position="46"/>
        <end position="67"/>
    </location>
</feature>
<name>A0AA39UZ02_9LECA</name>
<dbReference type="EMBL" id="JAFEKC020000018">
    <property type="protein sequence ID" value="KAK0509383.1"/>
    <property type="molecule type" value="Genomic_DNA"/>
</dbReference>
<evidence type="ECO:0000313" key="2">
    <source>
        <dbReference type="EMBL" id="KAK0509383.1"/>
    </source>
</evidence>
<dbReference type="PANTHER" id="PTHR39605:SF1">
    <property type="entry name" value="MAJOR FACILITATOR SUPERFAMILY (MFS) PROFILE DOMAIN-CONTAINING PROTEIN"/>
    <property type="match status" value="1"/>
</dbReference>
<accession>A0AA39UZ02</accession>
<organism evidence="2 3">
    <name type="scientific">Cladonia borealis</name>
    <dbReference type="NCBI Taxonomy" id="184061"/>
    <lineage>
        <taxon>Eukaryota</taxon>
        <taxon>Fungi</taxon>
        <taxon>Dikarya</taxon>
        <taxon>Ascomycota</taxon>
        <taxon>Pezizomycotina</taxon>
        <taxon>Lecanoromycetes</taxon>
        <taxon>OSLEUM clade</taxon>
        <taxon>Lecanoromycetidae</taxon>
        <taxon>Lecanorales</taxon>
        <taxon>Lecanorineae</taxon>
        <taxon>Cladoniaceae</taxon>
        <taxon>Cladonia</taxon>
    </lineage>
</organism>
<evidence type="ECO:0000256" key="1">
    <source>
        <dbReference type="SAM" id="Phobius"/>
    </source>
</evidence>
<keyword evidence="1" id="KW-1133">Transmembrane helix</keyword>
<reference evidence="2" key="1">
    <citation type="submission" date="2023-03" db="EMBL/GenBank/DDBJ databases">
        <title>Complete genome of Cladonia borealis.</title>
        <authorList>
            <person name="Park H."/>
        </authorList>
    </citation>
    <scope>NUCLEOTIDE SEQUENCE</scope>
    <source>
        <strain evidence="2">ANT050790</strain>
    </source>
</reference>
<comment type="caution">
    <text evidence="2">The sequence shown here is derived from an EMBL/GenBank/DDBJ whole genome shotgun (WGS) entry which is preliminary data.</text>
</comment>
<dbReference type="Proteomes" id="UP001166286">
    <property type="component" value="Unassembled WGS sequence"/>
</dbReference>
<protein>
    <submittedName>
        <fullName evidence="2">Uncharacterized protein</fullName>
    </submittedName>
</protein>
<feature type="transmembrane region" description="Helical" evidence="1">
    <location>
        <begin position="111"/>
        <end position="133"/>
    </location>
</feature>